<gene>
    <name evidence="1" type="ORF">DSO57_1036204</name>
</gene>
<evidence type="ECO:0000313" key="1">
    <source>
        <dbReference type="EMBL" id="KAJ9075431.1"/>
    </source>
</evidence>
<keyword evidence="2" id="KW-1185">Reference proteome</keyword>
<dbReference type="Proteomes" id="UP001165960">
    <property type="component" value="Unassembled WGS sequence"/>
</dbReference>
<dbReference type="EMBL" id="QTSX02002470">
    <property type="protein sequence ID" value="KAJ9075431.1"/>
    <property type="molecule type" value="Genomic_DNA"/>
</dbReference>
<evidence type="ECO:0000313" key="2">
    <source>
        <dbReference type="Proteomes" id="UP001165960"/>
    </source>
</evidence>
<reference evidence="1" key="1">
    <citation type="submission" date="2022-04" db="EMBL/GenBank/DDBJ databases">
        <title>Genome of the entomopathogenic fungus Entomophthora muscae.</title>
        <authorList>
            <person name="Elya C."/>
            <person name="Lovett B.R."/>
            <person name="Lee E."/>
            <person name="Macias A.M."/>
            <person name="Hajek A.E."/>
            <person name="De Bivort B.L."/>
            <person name="Kasson M.T."/>
            <person name="De Fine Licht H.H."/>
            <person name="Stajich J.E."/>
        </authorList>
    </citation>
    <scope>NUCLEOTIDE SEQUENCE</scope>
    <source>
        <strain evidence="1">Berkeley</strain>
    </source>
</reference>
<proteinExistence type="predicted"/>
<sequence length="766" mass="85295">MAENLSSFVHRLFIGNHRNFVKKKAALCLLRLFRKHPDVIPAKDWANSIVGTLEDYDLGVALCATSLVLALAQQYQDEFAAAVPILITRLYKVIIEKEYSAEYVYYKVPIPWLQVKVLRLLQYYPPPSDRQLLQKINNILHAIISSSQDQSKNVQHTNAQNAVLFEAISLAIHLDSESTLVAESTYLLGKFISSKETNIRYLGLEAMAHLAAYSSSVEAIKDHQDTVIASLKDKDISVRRRALDLLYSMCDVSNARVIVAELLRVLATADYNIREEMVLKIAILTEKFATEYSWYVDTILQLISAAGDYVSEEVWYRVVQIVTNNEDLQEYAAKTVLTSLRTSAYHETAIKVGGYILGEFGHLIVSLPECSPIEQFATLHAKFSMCSLPTRALLLTTYVKFCNLFPEIKPQVSMILNQYQHILDSELQQRACEYFTIANMPTDDLLQTVCEEMPPFPERESALLNCLYKKNADTEDKRTWSIVERDLKDRAQASESDLLGLAEAPVTPTSPSGAQSTTAISAQAETHFERALFNSEGLLFEDSQLQLGFKTEFHGNTGKIALYVGNKLGSQLTSLKFVPARKNGTPGLGVSVLQPIPSVIPPKAQLQQIFQVECLAPITDTPMLRLTYVTSGAQSILFKLPAVQTSFLEPAPMAGQDFFARWKQIEGPPREAQSIFRSGVNIEVETVKAALKGFRFQVLENVDPNPLNVIGVAIANCGPDGKFGCLLRLEPNVDQQMFRLTIRATNETVATSVHGLISKTLAGKSL</sequence>
<comment type="caution">
    <text evidence="1">The sequence shown here is derived from an EMBL/GenBank/DDBJ whole genome shotgun (WGS) entry which is preliminary data.</text>
</comment>
<organism evidence="1 2">
    <name type="scientific">Entomophthora muscae</name>
    <dbReference type="NCBI Taxonomy" id="34485"/>
    <lineage>
        <taxon>Eukaryota</taxon>
        <taxon>Fungi</taxon>
        <taxon>Fungi incertae sedis</taxon>
        <taxon>Zoopagomycota</taxon>
        <taxon>Entomophthoromycotina</taxon>
        <taxon>Entomophthoromycetes</taxon>
        <taxon>Entomophthorales</taxon>
        <taxon>Entomophthoraceae</taxon>
        <taxon>Entomophthora</taxon>
    </lineage>
</organism>
<name>A0ACC2TM47_9FUNG</name>
<accession>A0ACC2TM47</accession>
<protein>
    <submittedName>
        <fullName evidence="1">Uncharacterized protein</fullName>
    </submittedName>
</protein>